<dbReference type="KEGG" id="soy:115874866"/>
<evidence type="ECO:0000313" key="3">
    <source>
        <dbReference type="RefSeq" id="XP_030746022.1"/>
    </source>
</evidence>
<dbReference type="InterPro" id="IPR029027">
    <property type="entry name" value="Single_a-helix_sf"/>
</dbReference>
<evidence type="ECO:0000256" key="1">
    <source>
        <dbReference type="SAM" id="MobiDB-lite"/>
    </source>
</evidence>
<dbReference type="GO" id="GO:0006122">
    <property type="term" value="P:mitochondrial electron transport, ubiquinol to cytochrome c"/>
    <property type="evidence" value="ECO:0007669"/>
    <property type="project" value="InterPro"/>
</dbReference>
<dbReference type="AlphaFoldDB" id="A0A6J2X4E0"/>
<dbReference type="InterPro" id="IPR015089">
    <property type="entry name" value="UQCR"/>
</dbReference>
<reference evidence="3" key="1">
    <citation type="submission" date="2025-08" db="UniProtKB">
        <authorList>
            <consortium name="RefSeq"/>
        </authorList>
    </citation>
    <scope>IDENTIFICATION</scope>
    <source>
        <tissue evidence="3">Gonads</tissue>
    </source>
</reference>
<gene>
    <name evidence="3" type="primary">LOC115874866</name>
</gene>
<dbReference type="CTD" id="36991"/>
<dbReference type="GeneID" id="115874866"/>
<protein>
    <submittedName>
        <fullName evidence="3">Uncharacterized protein LOC115874866</fullName>
    </submittedName>
</protein>
<sequence>MPRDHHTSKSKLSLGDKIGFNPSSGPCQLKKKCDKPKNLYQEYIGEYPAFIRTFGPKQYEAMSHYKVTFAAYGVASLLSICYICEWKAVLQYLPFYNGKYTDGSK</sequence>
<dbReference type="InParanoid" id="A0A6J2X4E0"/>
<name>A0A6J2X4E0_SITOR</name>
<keyword evidence="2" id="KW-1185">Reference proteome</keyword>
<dbReference type="RefSeq" id="XP_030746022.1">
    <property type="nucleotide sequence ID" value="XM_030890162.1"/>
</dbReference>
<dbReference type="PANTHER" id="PTHR15420">
    <property type="entry name" value="UBIQUINOL-CYTOCHROME C REDUCTASE COMPLEX 6.4 KD PROTEIN"/>
    <property type="match status" value="1"/>
</dbReference>
<evidence type="ECO:0000313" key="2">
    <source>
        <dbReference type="Proteomes" id="UP000504635"/>
    </source>
</evidence>
<feature type="region of interest" description="Disordered" evidence="1">
    <location>
        <begin position="1"/>
        <end position="25"/>
    </location>
</feature>
<organism evidence="2 3">
    <name type="scientific">Sitophilus oryzae</name>
    <name type="common">Rice weevil</name>
    <name type="synonym">Curculio oryzae</name>
    <dbReference type="NCBI Taxonomy" id="7048"/>
    <lineage>
        <taxon>Eukaryota</taxon>
        <taxon>Metazoa</taxon>
        <taxon>Ecdysozoa</taxon>
        <taxon>Arthropoda</taxon>
        <taxon>Hexapoda</taxon>
        <taxon>Insecta</taxon>
        <taxon>Pterygota</taxon>
        <taxon>Neoptera</taxon>
        <taxon>Endopterygota</taxon>
        <taxon>Coleoptera</taxon>
        <taxon>Polyphaga</taxon>
        <taxon>Cucujiformia</taxon>
        <taxon>Curculionidae</taxon>
        <taxon>Dryophthorinae</taxon>
        <taxon>Sitophilus</taxon>
    </lineage>
</organism>
<dbReference type="Pfam" id="PF08997">
    <property type="entry name" value="UCR_6-4kD"/>
    <property type="match status" value="1"/>
</dbReference>
<dbReference type="OrthoDB" id="15743at2759"/>
<dbReference type="Gene3D" id="1.20.5.220">
    <property type="match status" value="1"/>
</dbReference>
<accession>A0A6J2X4E0</accession>
<dbReference type="GO" id="GO:0005743">
    <property type="term" value="C:mitochondrial inner membrane"/>
    <property type="evidence" value="ECO:0007669"/>
    <property type="project" value="TreeGrafter"/>
</dbReference>
<dbReference type="PANTHER" id="PTHR15420:SF2">
    <property type="entry name" value="CYTOCHROME B-C1 COMPLEX SUBUNIT 10"/>
    <property type="match status" value="1"/>
</dbReference>
<dbReference type="Proteomes" id="UP000504635">
    <property type="component" value="Unplaced"/>
</dbReference>
<proteinExistence type="predicted"/>
<dbReference type="SUPFAM" id="SSF81518">
    <property type="entry name" value="Subunit XI (6.4 kDa protein) of cytochrome bc1 complex (Ubiquinol-cytochrome c reductase)"/>
    <property type="match status" value="1"/>
</dbReference>